<evidence type="ECO:0000256" key="4">
    <source>
        <dbReference type="ARBA" id="ARBA00022475"/>
    </source>
</evidence>
<dbReference type="STRING" id="307972.A0A0X7YCD7"/>
<dbReference type="PANTHER" id="PTHR13250">
    <property type="entry name" value="TF-1 CELL APOPTOSIS RELATED PROTEIN-15"/>
    <property type="match status" value="1"/>
</dbReference>
<dbReference type="GO" id="GO:0019901">
    <property type="term" value="F:protein kinase binding"/>
    <property type="evidence" value="ECO:0007669"/>
    <property type="project" value="TreeGrafter"/>
</dbReference>
<keyword evidence="4" id="KW-1003">Cell membrane</keyword>
<dbReference type="AlphaFoldDB" id="A0A0X7YCD7"/>
<evidence type="ECO:0000256" key="6">
    <source>
        <dbReference type="ARBA" id="ARBA00023136"/>
    </source>
</evidence>
<keyword evidence="5" id="KW-0963">Cytoplasm</keyword>
<comment type="similarity">
    <text evidence="3">Belongs to the PDCD10 family.</text>
</comment>
<evidence type="ECO:0000256" key="1">
    <source>
        <dbReference type="ARBA" id="ARBA00004202"/>
    </source>
</evidence>
<evidence type="ECO:0000256" key="3">
    <source>
        <dbReference type="ARBA" id="ARBA00009181"/>
    </source>
</evidence>
<sequence length="208" mass="23546">MKMDDELQGFKPESLSLYVIIEPVLNEISSGPDAQTLRAALKKAERHNPGLTKDIVMGILKAKGVKVDLTKVLLKLCACESEEYTITRREPQFVRLQDQSQALKMILATLPDVAVDRPRFLQTIKEIASGIKEMLEAVQVLFRHHEAFANPDKRKALDGHKRDFIRSSKGFSDTLKMYFRDGNIQVVYASAIHLVTETNTLLKLLRNL</sequence>
<dbReference type="GO" id="GO:0090443">
    <property type="term" value="C:FAR/SIN/STRIPAK complex"/>
    <property type="evidence" value="ECO:0007669"/>
    <property type="project" value="TreeGrafter"/>
</dbReference>
<dbReference type="PANTHER" id="PTHR13250:SF1">
    <property type="entry name" value="PROGRAMMED CELL DEATH PROTEIN 10"/>
    <property type="match status" value="1"/>
</dbReference>
<accession>A0A0X7YCD7</accession>
<dbReference type="Proteomes" id="UP000230750">
    <property type="component" value="Unassembled WGS sequence"/>
</dbReference>
<dbReference type="Pfam" id="PF20929">
    <property type="entry name" value="PDCD10_N"/>
    <property type="match status" value="1"/>
</dbReference>
<feature type="domain" description="Programmed cell death protein 10 dimerisation" evidence="7">
    <location>
        <begin position="13"/>
        <end position="65"/>
    </location>
</feature>
<dbReference type="EMBL" id="KF444102">
    <property type="protein sequence ID" value="AHA61580.1"/>
    <property type="molecule type" value="mRNA"/>
</dbReference>
<evidence type="ECO:0000256" key="5">
    <source>
        <dbReference type="ARBA" id="ARBA00022490"/>
    </source>
</evidence>
<evidence type="ECO:0000313" key="10">
    <source>
        <dbReference type="Proteomes" id="UP000230750"/>
    </source>
</evidence>
<reference evidence="9 10" key="2">
    <citation type="journal article" date="2017" name="PLoS Biol.">
        <title>The sea cucumber genome provides insights into morphological evolution and visceral regeneration.</title>
        <authorList>
            <person name="Zhang X."/>
            <person name="Sun L."/>
            <person name="Yuan J."/>
            <person name="Sun Y."/>
            <person name="Gao Y."/>
            <person name="Zhang L."/>
            <person name="Li S."/>
            <person name="Dai H."/>
            <person name="Hamel J.F."/>
            <person name="Liu C."/>
            <person name="Yu Y."/>
            <person name="Liu S."/>
            <person name="Lin W."/>
            <person name="Guo K."/>
            <person name="Jin S."/>
            <person name="Xu P."/>
            <person name="Storey K.B."/>
            <person name="Huan P."/>
            <person name="Zhang T."/>
            <person name="Zhou Y."/>
            <person name="Zhang J."/>
            <person name="Lin C."/>
            <person name="Li X."/>
            <person name="Xing L."/>
            <person name="Huo D."/>
            <person name="Sun M."/>
            <person name="Wang L."/>
            <person name="Mercier A."/>
            <person name="Li F."/>
            <person name="Yang H."/>
            <person name="Xiang J."/>
        </authorList>
    </citation>
    <scope>NUCLEOTIDE SEQUENCE [LARGE SCALE GENOMIC DNA]</scope>
    <source>
        <strain evidence="9">Shaxun</strain>
        <tissue evidence="9">Muscle</tissue>
    </source>
</reference>
<dbReference type="Pfam" id="PF06840">
    <property type="entry name" value="PDC10_C"/>
    <property type="match status" value="1"/>
</dbReference>
<protein>
    <submittedName>
        <fullName evidence="8 9">Programmed cell death protein 10</fullName>
    </submittedName>
</protein>
<proteinExistence type="evidence at transcript level"/>
<dbReference type="GO" id="GO:0005737">
    <property type="term" value="C:cytoplasm"/>
    <property type="evidence" value="ECO:0007669"/>
    <property type="project" value="UniProtKB-SubCell"/>
</dbReference>
<name>A0A0X7YCD7_STIJA</name>
<dbReference type="GO" id="GO:1903358">
    <property type="term" value="P:regulation of Golgi organization"/>
    <property type="evidence" value="ECO:0007669"/>
    <property type="project" value="TreeGrafter"/>
</dbReference>
<evidence type="ECO:0000313" key="8">
    <source>
        <dbReference type="EMBL" id="AHA61580.1"/>
    </source>
</evidence>
<evidence type="ECO:0000313" key="9">
    <source>
        <dbReference type="EMBL" id="PIK59548.1"/>
    </source>
</evidence>
<dbReference type="EMBL" id="MRZV01000080">
    <property type="protein sequence ID" value="PIK59548.1"/>
    <property type="molecule type" value="Genomic_DNA"/>
</dbReference>
<dbReference type="InterPro" id="IPR053750">
    <property type="entry name" value="PDCD10_Homolog"/>
</dbReference>
<dbReference type="GO" id="GO:0005886">
    <property type="term" value="C:plasma membrane"/>
    <property type="evidence" value="ECO:0007669"/>
    <property type="project" value="UniProtKB-SubCell"/>
</dbReference>
<dbReference type="Gene3D" id="1.20.120.1950">
    <property type="match status" value="1"/>
</dbReference>
<dbReference type="OrthoDB" id="6017654at2759"/>
<gene>
    <name evidence="9" type="ORF">BSL78_03534</name>
</gene>
<reference evidence="8" key="1">
    <citation type="submission" date="2013-07" db="EMBL/GenBank/DDBJ databases">
        <title>Cloning and Expression of the PDCD 10 and CAP gene.</title>
        <authorList>
            <person name="Ye S."/>
        </authorList>
    </citation>
    <scope>NUCLEOTIDE SEQUENCE</scope>
</reference>
<keyword evidence="6" id="KW-0472">Membrane</keyword>
<evidence type="ECO:0000259" key="7">
    <source>
        <dbReference type="Pfam" id="PF20929"/>
    </source>
</evidence>
<keyword evidence="10" id="KW-1185">Reference proteome</keyword>
<dbReference type="InterPro" id="IPR009652">
    <property type="entry name" value="PDCD10"/>
</dbReference>
<comment type="subcellular location">
    <subcellularLocation>
        <location evidence="1">Cell membrane</location>
        <topology evidence="1">Peripheral membrane protein</topology>
    </subcellularLocation>
    <subcellularLocation>
        <location evidence="2">Cytoplasm</location>
    </subcellularLocation>
</comment>
<evidence type="ECO:0000256" key="2">
    <source>
        <dbReference type="ARBA" id="ARBA00004496"/>
    </source>
</evidence>
<dbReference type="InterPro" id="IPR048288">
    <property type="entry name" value="PDCD10_N"/>
</dbReference>
<organism evidence="8">
    <name type="scientific">Stichopus japonicus</name>
    <name type="common">Sea cucumber</name>
    <dbReference type="NCBI Taxonomy" id="307972"/>
    <lineage>
        <taxon>Eukaryota</taxon>
        <taxon>Metazoa</taxon>
        <taxon>Echinodermata</taxon>
        <taxon>Eleutherozoa</taxon>
        <taxon>Echinozoa</taxon>
        <taxon>Holothuroidea</taxon>
        <taxon>Aspidochirotacea</taxon>
        <taxon>Aspidochirotida</taxon>
        <taxon>Stichopodidae</taxon>
        <taxon>Apostichopus</taxon>
    </lineage>
</organism>